<name>A0AAN6M068_9PLEO</name>
<dbReference type="PROSITE" id="PS00497">
    <property type="entry name" value="TYROSINASE_1"/>
    <property type="match status" value="1"/>
</dbReference>
<keyword evidence="1" id="KW-0479">Metal-binding</keyword>
<dbReference type="SUPFAM" id="SSF48056">
    <property type="entry name" value="Di-copper centre-containing domain"/>
    <property type="match status" value="1"/>
</dbReference>
<accession>A0AAN6M068</accession>
<evidence type="ECO:0000256" key="1">
    <source>
        <dbReference type="ARBA" id="ARBA00022723"/>
    </source>
</evidence>
<dbReference type="GO" id="GO:0016491">
    <property type="term" value="F:oxidoreductase activity"/>
    <property type="evidence" value="ECO:0007669"/>
    <property type="project" value="InterPro"/>
</dbReference>
<protein>
    <recommendedName>
        <fullName evidence="4">Tyrosinase copper-binding domain-containing protein</fullName>
    </recommendedName>
</protein>
<evidence type="ECO:0000256" key="2">
    <source>
        <dbReference type="ARBA" id="ARBA00023008"/>
    </source>
</evidence>
<feature type="region of interest" description="Disordered" evidence="3">
    <location>
        <begin position="1"/>
        <end position="21"/>
    </location>
</feature>
<reference evidence="5 6" key="1">
    <citation type="submission" date="2021-02" db="EMBL/GenBank/DDBJ databases">
        <title>Genome assembly of Pseudopithomyces chartarum.</title>
        <authorList>
            <person name="Jauregui R."/>
            <person name="Singh J."/>
            <person name="Voisey C."/>
        </authorList>
    </citation>
    <scope>NUCLEOTIDE SEQUENCE [LARGE SCALE GENOMIC DNA]</scope>
    <source>
        <strain evidence="5 6">AGR01</strain>
    </source>
</reference>
<dbReference type="Pfam" id="PF00264">
    <property type="entry name" value="Tyrosinase"/>
    <property type="match status" value="1"/>
</dbReference>
<dbReference type="Gene3D" id="1.10.1280.10">
    <property type="entry name" value="Di-copper center containing domain from catechol oxidase"/>
    <property type="match status" value="1"/>
</dbReference>
<dbReference type="PANTHER" id="PTHR11474:SF126">
    <property type="entry name" value="TYROSINASE-LIKE PROTEIN TYR-1-RELATED"/>
    <property type="match status" value="1"/>
</dbReference>
<keyword evidence="6" id="KW-1185">Reference proteome</keyword>
<evidence type="ECO:0000313" key="6">
    <source>
        <dbReference type="Proteomes" id="UP001280581"/>
    </source>
</evidence>
<dbReference type="GO" id="GO:0046872">
    <property type="term" value="F:metal ion binding"/>
    <property type="evidence" value="ECO:0007669"/>
    <property type="project" value="UniProtKB-KW"/>
</dbReference>
<feature type="domain" description="Tyrosinase copper-binding" evidence="4">
    <location>
        <begin position="65"/>
        <end position="82"/>
    </location>
</feature>
<feature type="compositionally biased region" description="Basic residues" evidence="3">
    <location>
        <begin position="12"/>
        <end position="21"/>
    </location>
</feature>
<dbReference type="InterPro" id="IPR002227">
    <property type="entry name" value="Tyrosinase_Cu-bd"/>
</dbReference>
<organism evidence="5 6">
    <name type="scientific">Pseudopithomyces chartarum</name>
    <dbReference type="NCBI Taxonomy" id="1892770"/>
    <lineage>
        <taxon>Eukaryota</taxon>
        <taxon>Fungi</taxon>
        <taxon>Dikarya</taxon>
        <taxon>Ascomycota</taxon>
        <taxon>Pezizomycotina</taxon>
        <taxon>Dothideomycetes</taxon>
        <taxon>Pleosporomycetidae</taxon>
        <taxon>Pleosporales</taxon>
        <taxon>Massarineae</taxon>
        <taxon>Didymosphaeriaceae</taxon>
        <taxon>Pseudopithomyces</taxon>
    </lineage>
</organism>
<proteinExistence type="predicted"/>
<feature type="non-terminal residue" evidence="5">
    <location>
        <position position="214"/>
    </location>
</feature>
<dbReference type="InterPro" id="IPR008922">
    <property type="entry name" value="Di-copper_centre_dom_sf"/>
</dbReference>
<gene>
    <name evidence="5" type="ORF">GRF29_69g1908836</name>
</gene>
<evidence type="ECO:0000256" key="3">
    <source>
        <dbReference type="SAM" id="MobiDB-lite"/>
    </source>
</evidence>
<dbReference type="Proteomes" id="UP001280581">
    <property type="component" value="Unassembled WGS sequence"/>
</dbReference>
<evidence type="ECO:0000313" key="5">
    <source>
        <dbReference type="EMBL" id="KAK3209470.1"/>
    </source>
</evidence>
<dbReference type="AlphaFoldDB" id="A0AAN6M068"/>
<dbReference type="InterPro" id="IPR050316">
    <property type="entry name" value="Tyrosinase/Hemocyanin"/>
</dbReference>
<dbReference type="PANTHER" id="PTHR11474">
    <property type="entry name" value="TYROSINASE FAMILY MEMBER"/>
    <property type="match status" value="1"/>
</dbReference>
<dbReference type="EMBL" id="WVTA01000006">
    <property type="protein sequence ID" value="KAK3209470.1"/>
    <property type="molecule type" value="Genomic_DNA"/>
</dbReference>
<comment type="caution">
    <text evidence="5">The sequence shown here is derived from an EMBL/GenBank/DDBJ whole genome shotgun (WGS) entry which is preliminary data.</text>
</comment>
<evidence type="ECO:0000259" key="4">
    <source>
        <dbReference type="PROSITE" id="PS00497"/>
    </source>
</evidence>
<keyword evidence="2" id="KW-0186">Copper</keyword>
<sequence>MCQSSKAEGVAHHPHRRQLTPRQKKSYLDAVLCLANTTAISGLPGAINRFDDYHAVHAEQKPYIHWVGHFILWHRYFVATYEQALRSECGYKGAQPYWNWSLDATPDSPNSTTVYHPSIFGPHLAFGGNGPKVVPTPEQNRLNITGGTGGGCIPNGPFAAPAFYVNIPSKQCLRRDFVPWIMNSFADPQLVTRLLSQPDYTAFARDVERERNFV</sequence>